<dbReference type="Proteomes" id="UP001152798">
    <property type="component" value="Chromosome 4"/>
</dbReference>
<gene>
    <name evidence="7" type="ORF">NEZAVI_LOCUS7454</name>
</gene>
<reference evidence="7" key="1">
    <citation type="submission" date="2022-01" db="EMBL/GenBank/DDBJ databases">
        <authorList>
            <person name="King R."/>
        </authorList>
    </citation>
    <scope>NUCLEOTIDE SEQUENCE</scope>
</reference>
<protein>
    <submittedName>
        <fullName evidence="7">Uncharacterized protein</fullName>
    </submittedName>
</protein>
<organism evidence="7 8">
    <name type="scientific">Nezara viridula</name>
    <name type="common">Southern green stink bug</name>
    <name type="synonym">Cimex viridulus</name>
    <dbReference type="NCBI Taxonomy" id="85310"/>
    <lineage>
        <taxon>Eukaryota</taxon>
        <taxon>Metazoa</taxon>
        <taxon>Ecdysozoa</taxon>
        <taxon>Arthropoda</taxon>
        <taxon>Hexapoda</taxon>
        <taxon>Insecta</taxon>
        <taxon>Pterygota</taxon>
        <taxon>Neoptera</taxon>
        <taxon>Paraneoptera</taxon>
        <taxon>Hemiptera</taxon>
        <taxon>Heteroptera</taxon>
        <taxon>Panheteroptera</taxon>
        <taxon>Pentatomomorpha</taxon>
        <taxon>Pentatomoidea</taxon>
        <taxon>Pentatomidae</taxon>
        <taxon>Pentatominae</taxon>
        <taxon>Nezara</taxon>
    </lineage>
</organism>
<keyword evidence="5 6" id="KW-0472">Membrane</keyword>
<dbReference type="GO" id="GO:0005886">
    <property type="term" value="C:plasma membrane"/>
    <property type="evidence" value="ECO:0007669"/>
    <property type="project" value="UniProtKB-SubCell"/>
</dbReference>
<comment type="subcellular location">
    <subcellularLocation>
        <location evidence="1">Cell membrane</location>
        <topology evidence="1">Multi-pass membrane protein</topology>
    </subcellularLocation>
</comment>
<evidence type="ECO:0000313" key="8">
    <source>
        <dbReference type="Proteomes" id="UP001152798"/>
    </source>
</evidence>
<evidence type="ECO:0000256" key="5">
    <source>
        <dbReference type="ARBA" id="ARBA00023136"/>
    </source>
</evidence>
<dbReference type="EMBL" id="OV725080">
    <property type="protein sequence ID" value="CAH1397668.1"/>
    <property type="molecule type" value="Genomic_DNA"/>
</dbReference>
<evidence type="ECO:0000256" key="6">
    <source>
        <dbReference type="SAM" id="Phobius"/>
    </source>
</evidence>
<keyword evidence="3 6" id="KW-0812">Transmembrane</keyword>
<evidence type="ECO:0000256" key="3">
    <source>
        <dbReference type="ARBA" id="ARBA00022692"/>
    </source>
</evidence>
<dbReference type="InterPro" id="IPR013604">
    <property type="entry name" value="7TM_chemorcpt"/>
</dbReference>
<proteinExistence type="predicted"/>
<name>A0A9P0H940_NEZVI</name>
<evidence type="ECO:0000256" key="1">
    <source>
        <dbReference type="ARBA" id="ARBA00004651"/>
    </source>
</evidence>
<sequence>MHIITAINSTWRVRAVHQIIGIIEEVDAVLNIPLGMDFTPSDLLVSSLNVLLVFYHCFNEPQFIYSFLTFIVATNIWLAMSQFSVLASLINSRLEGACESLDELKMRSDSPYKDQKVAILSDDHNKLCDAGEILHTAFSSLLTVLVAVCFIGIIETSFYLYTVQKRNKNFDIRLLLLHDETIWWIVFFLIITCKTAASSSHLTQKVIKLS</sequence>
<evidence type="ECO:0000313" key="7">
    <source>
        <dbReference type="EMBL" id="CAH1397668.1"/>
    </source>
</evidence>
<feature type="transmembrane region" description="Helical" evidence="6">
    <location>
        <begin position="141"/>
        <end position="161"/>
    </location>
</feature>
<dbReference type="AlphaFoldDB" id="A0A9P0H940"/>
<dbReference type="Pfam" id="PF08395">
    <property type="entry name" value="7tm_7"/>
    <property type="match status" value="1"/>
</dbReference>
<keyword evidence="8" id="KW-1185">Reference proteome</keyword>
<keyword evidence="4 6" id="KW-1133">Transmembrane helix</keyword>
<evidence type="ECO:0000256" key="4">
    <source>
        <dbReference type="ARBA" id="ARBA00022989"/>
    </source>
</evidence>
<accession>A0A9P0H940</accession>
<evidence type="ECO:0000256" key="2">
    <source>
        <dbReference type="ARBA" id="ARBA00022475"/>
    </source>
</evidence>
<feature type="transmembrane region" description="Helical" evidence="6">
    <location>
        <begin position="63"/>
        <end position="86"/>
    </location>
</feature>
<keyword evidence="2" id="KW-1003">Cell membrane</keyword>
<feature type="transmembrane region" description="Helical" evidence="6">
    <location>
        <begin position="181"/>
        <end position="202"/>
    </location>
</feature>
<dbReference type="GO" id="GO:0050909">
    <property type="term" value="P:sensory perception of taste"/>
    <property type="evidence" value="ECO:0007669"/>
    <property type="project" value="InterPro"/>
</dbReference>